<keyword evidence="3" id="KW-1185">Reference proteome</keyword>
<geneLocation type="plasmid" evidence="2 3">
    <name>pSCL4</name>
</geneLocation>
<dbReference type="GO" id="GO:0004659">
    <property type="term" value="F:prenyltransferase activity"/>
    <property type="evidence" value="ECO:0007669"/>
    <property type="project" value="InterPro"/>
</dbReference>
<comment type="similarity">
    <text evidence="1">Belongs to the FPP/GGPP synthase family.</text>
</comment>
<dbReference type="InterPro" id="IPR000092">
    <property type="entry name" value="Polyprenyl_synt"/>
</dbReference>
<accession>B5GN94</accession>
<dbReference type="InterPro" id="IPR008949">
    <property type="entry name" value="Isoprenoid_synthase_dom_sf"/>
</dbReference>
<dbReference type="KEGG" id="sclf:BB341_27925"/>
<gene>
    <name evidence="2" type="ORF">SCLAV_p0735</name>
</gene>
<sequence>MNRKGKAVSGIESPVTNTVPDSLNGHPWGVLIPWDQQVREDTLAVIDRACPPGSRLHDPVRAIVTTALQQQGPLSNRLFALAVLGAISGNPAPAVPVAVASTLWFAGTEALDDLVDAAPGDHGSAHELLIGGVLCLGVLPEAAVEGPGVPAELARGWRRDLGWSTVAAGAGQLDDTARDSEALTWERVMRAYTGKTGAGYGRDARMAARAAVTDPRALEAWTVLGQLLGVLRQVHNDNADVTPETDEDLANGTPTLLLAHALASADPRERNRMHTLRTAARADLTARAELRALLHCPPVVDGYRRRVGALHSRARNLLDHLADASPYRDAIGNRIDQSALLGMPEPAGAGSE</sequence>
<evidence type="ECO:0000256" key="1">
    <source>
        <dbReference type="RuleBase" id="RU004466"/>
    </source>
</evidence>
<dbReference type="EMBL" id="CM000914">
    <property type="protein sequence ID" value="EFG04222.2"/>
    <property type="molecule type" value="Genomic_DNA"/>
</dbReference>
<protein>
    <submittedName>
        <fullName evidence="2">Polyprenyl_synt domain-containing protein</fullName>
    </submittedName>
</protein>
<reference evidence="2 3" key="1">
    <citation type="journal article" date="2010" name="Genome Biol. Evol.">
        <title>The sequence of a 1.8-mb bacterial linear plasmid reveals a rich evolutionary reservoir of secondary metabolic pathways.</title>
        <authorList>
            <person name="Medema M.H."/>
            <person name="Trefzer A."/>
            <person name="Kovalchuk A."/>
            <person name="van den Berg M."/>
            <person name="Mueller U."/>
            <person name="Heijne W."/>
            <person name="Wu L."/>
            <person name="Alam M.T."/>
            <person name="Ronning C.M."/>
            <person name="Nierman W.C."/>
            <person name="Bovenberg R.A.L."/>
            <person name="Breitling R."/>
            <person name="Takano E."/>
        </authorList>
    </citation>
    <scope>NUCLEOTIDE SEQUENCE [LARGE SCALE GENOMIC DNA]</scope>
    <source>
        <strain evidence="3">ATCC 27064 / DSM 738 / JCM 4710 / NBRC 13307 / NCIMB 12785 / NRRL 3585 / VKM Ac-602</strain>
        <plasmid evidence="2">pSCL4</plasmid>
    </source>
</reference>
<dbReference type="AlphaFoldDB" id="B5GN94"/>
<organism evidence="2 3">
    <name type="scientific">Streptomyces clavuligerus</name>
    <dbReference type="NCBI Taxonomy" id="1901"/>
    <lineage>
        <taxon>Bacteria</taxon>
        <taxon>Bacillati</taxon>
        <taxon>Actinomycetota</taxon>
        <taxon>Actinomycetes</taxon>
        <taxon>Kitasatosporales</taxon>
        <taxon>Streptomycetaceae</taxon>
        <taxon>Streptomyces</taxon>
    </lineage>
</organism>
<name>B5GN94_STRCL</name>
<keyword evidence="2" id="KW-0614">Plasmid</keyword>
<evidence type="ECO:0000313" key="2">
    <source>
        <dbReference type="EMBL" id="EFG04222.2"/>
    </source>
</evidence>
<proteinExistence type="inferred from homology"/>
<dbReference type="GO" id="GO:0008299">
    <property type="term" value="P:isoprenoid biosynthetic process"/>
    <property type="evidence" value="ECO:0007669"/>
    <property type="project" value="InterPro"/>
</dbReference>
<dbReference type="Pfam" id="PF00348">
    <property type="entry name" value="polyprenyl_synt"/>
    <property type="match status" value="1"/>
</dbReference>
<dbReference type="SUPFAM" id="SSF48576">
    <property type="entry name" value="Terpenoid synthases"/>
    <property type="match status" value="1"/>
</dbReference>
<dbReference type="Gene3D" id="1.10.600.10">
    <property type="entry name" value="Farnesyl Diphosphate Synthase"/>
    <property type="match status" value="1"/>
</dbReference>
<evidence type="ECO:0000313" key="3">
    <source>
        <dbReference type="Proteomes" id="UP000002357"/>
    </source>
</evidence>
<keyword evidence="1" id="KW-0808">Transferase</keyword>
<dbReference type="Proteomes" id="UP000002357">
    <property type="component" value="Plasmid pSCL4"/>
</dbReference>
<dbReference type="eggNOG" id="COG0142">
    <property type="taxonomic scope" value="Bacteria"/>
</dbReference>